<keyword evidence="8" id="KW-1185">Reference proteome</keyword>
<evidence type="ECO:0000313" key="7">
    <source>
        <dbReference type="EMBL" id="QDT39922.1"/>
    </source>
</evidence>
<sequence>MPDLQSTLAKVTVPKFGRTLGDLKMLKSVSDESVTVALPVPMYSATDELISAMNAAAGKDLNVEFTTDIRGKHAGGKVGLNVANVIAVGSGKGGVGKSTIAASLACGLDHAGAKVGLMDADVYGPSIPHLMGVTATPAVREVTGPDGQQYQRMVPIDVDGMPVLSMGFLIEKDQAVVWRGPMLHKALQQFLQQTEWGELDYLVIDLPPGTGDVALTLSQMMGLSGAVVVCSPQEVALLDAVKACSMYNQVEIPILGIVENMSGDLFGRGGAKQQATKLGLPFLGEIPAIASIREAGDAGKMAGLFDEGNPAREPLLAMCEAVSIEVAKEVIESGPAPSLQIL</sequence>
<evidence type="ECO:0000313" key="8">
    <source>
        <dbReference type="Proteomes" id="UP000317318"/>
    </source>
</evidence>
<evidence type="ECO:0000256" key="5">
    <source>
        <dbReference type="ARBA" id="ARBA00023014"/>
    </source>
</evidence>
<dbReference type="PANTHER" id="PTHR42961">
    <property type="entry name" value="IRON-SULFUR PROTEIN NUBPL"/>
    <property type="match status" value="1"/>
</dbReference>
<comment type="function">
    <text evidence="6">Binds and transfers iron-sulfur (Fe-S) clusters to target apoproteins. Can hydrolyze ATP.</text>
</comment>
<evidence type="ECO:0000256" key="6">
    <source>
        <dbReference type="HAMAP-Rule" id="MF_02040"/>
    </source>
</evidence>
<dbReference type="InterPro" id="IPR000808">
    <property type="entry name" value="Mrp-like_CS"/>
</dbReference>
<dbReference type="GO" id="GO:0051539">
    <property type="term" value="F:4 iron, 4 sulfur cluster binding"/>
    <property type="evidence" value="ECO:0007669"/>
    <property type="project" value="TreeGrafter"/>
</dbReference>
<protein>
    <recommendedName>
        <fullName evidence="6">Iron-sulfur cluster carrier protein</fullName>
    </recommendedName>
</protein>
<dbReference type="PROSITE" id="PS01215">
    <property type="entry name" value="MRP"/>
    <property type="match status" value="1"/>
</dbReference>
<dbReference type="GO" id="GO:0140663">
    <property type="term" value="F:ATP-dependent FeS chaperone activity"/>
    <property type="evidence" value="ECO:0007669"/>
    <property type="project" value="InterPro"/>
</dbReference>
<proteinExistence type="inferred from homology"/>
<dbReference type="RefSeq" id="WP_145366029.1">
    <property type="nucleotide sequence ID" value="NZ_CP036268.1"/>
</dbReference>
<dbReference type="InterPro" id="IPR027417">
    <property type="entry name" value="P-loop_NTPase"/>
</dbReference>
<dbReference type="PANTHER" id="PTHR42961:SF2">
    <property type="entry name" value="IRON-SULFUR PROTEIN NUBPL"/>
    <property type="match status" value="1"/>
</dbReference>
<dbReference type="EMBL" id="CP036268">
    <property type="protein sequence ID" value="QDT39922.1"/>
    <property type="molecule type" value="Genomic_DNA"/>
</dbReference>
<comment type="similarity">
    <text evidence="6">Belongs to the Mrp/NBP35 ATP-binding proteins family.</text>
</comment>
<dbReference type="HAMAP" id="MF_02040">
    <property type="entry name" value="Mrp_NBP35"/>
    <property type="match status" value="1"/>
</dbReference>
<dbReference type="Gene3D" id="3.40.50.300">
    <property type="entry name" value="P-loop containing nucleotide triphosphate hydrolases"/>
    <property type="match status" value="1"/>
</dbReference>
<evidence type="ECO:0000256" key="1">
    <source>
        <dbReference type="ARBA" id="ARBA00022723"/>
    </source>
</evidence>
<keyword evidence="2 6" id="KW-0547">Nucleotide-binding</keyword>
<dbReference type="InterPro" id="IPR019591">
    <property type="entry name" value="Mrp/NBP35_ATP-bd"/>
</dbReference>
<name>A0A517R7U1_9PLAN</name>
<keyword evidence="5 6" id="KW-0411">Iron-sulfur</keyword>
<dbReference type="InterPro" id="IPR044304">
    <property type="entry name" value="NUBPL-like"/>
</dbReference>
<dbReference type="Proteomes" id="UP000317318">
    <property type="component" value="Chromosome"/>
</dbReference>
<keyword evidence="3 6" id="KW-0067">ATP-binding</keyword>
<dbReference type="OrthoDB" id="9809679at2"/>
<dbReference type="Pfam" id="PF10609">
    <property type="entry name" value="ParA"/>
    <property type="match status" value="1"/>
</dbReference>
<dbReference type="GO" id="GO:0046872">
    <property type="term" value="F:metal ion binding"/>
    <property type="evidence" value="ECO:0007669"/>
    <property type="project" value="UniProtKB-KW"/>
</dbReference>
<evidence type="ECO:0000256" key="4">
    <source>
        <dbReference type="ARBA" id="ARBA00023004"/>
    </source>
</evidence>
<gene>
    <name evidence="7" type="primary">ylxH</name>
    <name evidence="7" type="ORF">Pan189_43340</name>
</gene>
<reference evidence="7 8" key="1">
    <citation type="submission" date="2019-02" db="EMBL/GenBank/DDBJ databases">
        <title>Deep-cultivation of Planctomycetes and their phenomic and genomic characterization uncovers novel biology.</title>
        <authorList>
            <person name="Wiegand S."/>
            <person name="Jogler M."/>
            <person name="Boedeker C."/>
            <person name="Pinto D."/>
            <person name="Vollmers J."/>
            <person name="Rivas-Marin E."/>
            <person name="Kohn T."/>
            <person name="Peeters S.H."/>
            <person name="Heuer A."/>
            <person name="Rast P."/>
            <person name="Oberbeckmann S."/>
            <person name="Bunk B."/>
            <person name="Jeske O."/>
            <person name="Meyerdierks A."/>
            <person name="Storesund J.E."/>
            <person name="Kallscheuer N."/>
            <person name="Luecker S."/>
            <person name="Lage O.M."/>
            <person name="Pohl T."/>
            <person name="Merkel B.J."/>
            <person name="Hornburger P."/>
            <person name="Mueller R.-W."/>
            <person name="Bruemmer F."/>
            <person name="Labrenz M."/>
            <person name="Spormann A.M."/>
            <person name="Op den Camp H."/>
            <person name="Overmann J."/>
            <person name="Amann R."/>
            <person name="Jetten M.S.M."/>
            <person name="Mascher T."/>
            <person name="Medema M.H."/>
            <person name="Devos D.P."/>
            <person name="Kaster A.-K."/>
            <person name="Ovreas L."/>
            <person name="Rohde M."/>
            <person name="Galperin M.Y."/>
            <person name="Jogler C."/>
        </authorList>
    </citation>
    <scope>NUCLEOTIDE SEQUENCE [LARGE SCALE GENOMIC DNA]</scope>
    <source>
        <strain evidence="7 8">Pan189</strain>
    </source>
</reference>
<feature type="binding site" evidence="6">
    <location>
        <begin position="91"/>
        <end position="98"/>
    </location>
    <ligand>
        <name>ATP</name>
        <dbReference type="ChEBI" id="CHEBI:30616"/>
    </ligand>
</feature>
<dbReference type="KEGG" id="svp:Pan189_43340"/>
<organism evidence="7 8">
    <name type="scientific">Stratiformator vulcanicus</name>
    <dbReference type="NCBI Taxonomy" id="2527980"/>
    <lineage>
        <taxon>Bacteria</taxon>
        <taxon>Pseudomonadati</taxon>
        <taxon>Planctomycetota</taxon>
        <taxon>Planctomycetia</taxon>
        <taxon>Planctomycetales</taxon>
        <taxon>Planctomycetaceae</taxon>
        <taxon>Stratiformator</taxon>
    </lineage>
</organism>
<keyword evidence="1 6" id="KW-0479">Metal-binding</keyword>
<dbReference type="CDD" id="cd02037">
    <property type="entry name" value="Mrp_NBP35"/>
    <property type="match status" value="1"/>
</dbReference>
<evidence type="ECO:0000256" key="2">
    <source>
        <dbReference type="ARBA" id="ARBA00022741"/>
    </source>
</evidence>
<accession>A0A517R7U1</accession>
<comment type="subunit">
    <text evidence="6">Homodimer.</text>
</comment>
<keyword evidence="6" id="KW-0378">Hydrolase</keyword>
<dbReference type="FunFam" id="3.40.50.300:FF:001119">
    <property type="entry name" value="Iron-sulfur cluster carrier protein"/>
    <property type="match status" value="1"/>
</dbReference>
<evidence type="ECO:0000256" key="3">
    <source>
        <dbReference type="ARBA" id="ARBA00022840"/>
    </source>
</evidence>
<dbReference type="SUPFAM" id="SSF52540">
    <property type="entry name" value="P-loop containing nucleoside triphosphate hydrolases"/>
    <property type="match status" value="1"/>
</dbReference>
<dbReference type="GO" id="GO:0016887">
    <property type="term" value="F:ATP hydrolysis activity"/>
    <property type="evidence" value="ECO:0007669"/>
    <property type="project" value="UniProtKB-UniRule"/>
</dbReference>
<dbReference type="AlphaFoldDB" id="A0A517R7U1"/>
<dbReference type="GO" id="GO:0016226">
    <property type="term" value="P:iron-sulfur cluster assembly"/>
    <property type="evidence" value="ECO:0007669"/>
    <property type="project" value="InterPro"/>
</dbReference>
<keyword evidence="4 6" id="KW-0408">Iron</keyword>
<dbReference type="InterPro" id="IPR033756">
    <property type="entry name" value="YlxH/NBP35"/>
</dbReference>
<dbReference type="GO" id="GO:0005524">
    <property type="term" value="F:ATP binding"/>
    <property type="evidence" value="ECO:0007669"/>
    <property type="project" value="UniProtKB-UniRule"/>
</dbReference>